<reference evidence="1" key="1">
    <citation type="submission" date="2010-08" db="EMBL/GenBank/DDBJ databases">
        <authorList>
            <person name="Muzny D."/>
            <person name="Qin X."/>
            <person name="Buhay C."/>
            <person name="Dugan-Rocha S."/>
            <person name="Ding Y."/>
            <person name="Chen G."/>
            <person name="Hawes A."/>
            <person name="Holder M."/>
            <person name="Jhangiani S."/>
            <person name="Johnson A."/>
            <person name="Khan Z."/>
            <person name="Li Z."/>
            <person name="Liu W."/>
            <person name="Liu X."/>
            <person name="Perez L."/>
            <person name="Shen H."/>
            <person name="Wang Q."/>
            <person name="Watt J."/>
            <person name="Xi L."/>
            <person name="Xin Y."/>
            <person name="Zhou J."/>
            <person name="Deng J."/>
            <person name="Jiang H."/>
            <person name="Liu Y."/>
            <person name="Qu J."/>
            <person name="Song X.-Z."/>
            <person name="Zhang L."/>
            <person name="Villasana D."/>
            <person name="Johnson A."/>
            <person name="Liu J."/>
            <person name="Liyanage D."/>
            <person name="Lorensuhewa L."/>
            <person name="Robinson T."/>
            <person name="Song A."/>
            <person name="Song B.-B."/>
            <person name="Dinh H."/>
            <person name="Thornton R."/>
            <person name="Coyle M."/>
            <person name="Francisco L."/>
            <person name="Jackson L."/>
            <person name="Javaid M."/>
            <person name="Korchina V."/>
            <person name="Kovar C."/>
            <person name="Mata R."/>
            <person name="Mathew T."/>
            <person name="Ngo R."/>
            <person name="Nguyen L."/>
            <person name="Nguyen N."/>
            <person name="Okwuonu G."/>
            <person name="Ongeri F."/>
            <person name="Pham C."/>
            <person name="Simmons D."/>
            <person name="Wilczek-Boney K."/>
            <person name="Hale W."/>
            <person name="Jakkamsetti A."/>
            <person name="Pham P."/>
            <person name="Ruth R."/>
            <person name="San Lucas F."/>
            <person name="Warren J."/>
            <person name="Zhang J."/>
            <person name="Zhao Z."/>
            <person name="Zhou C."/>
            <person name="Zhu D."/>
            <person name="Lee S."/>
            <person name="Bess C."/>
            <person name="Blankenburg K."/>
            <person name="Forbes L."/>
            <person name="Fu Q."/>
            <person name="Gubbala S."/>
            <person name="Hirani K."/>
            <person name="Jayaseelan J.C."/>
            <person name="Lara F."/>
            <person name="Munidasa M."/>
            <person name="Palculict T."/>
            <person name="Patil S."/>
            <person name="Pu L.-L."/>
            <person name="Saada N."/>
            <person name="Tang L."/>
            <person name="Weissenberger G."/>
            <person name="Zhu Y."/>
            <person name="Hemphill L."/>
            <person name="Shang Y."/>
            <person name="Youmans B."/>
            <person name="Ayvaz T."/>
            <person name="Ross M."/>
            <person name="Santibanez J."/>
            <person name="Aqrawi P."/>
            <person name="Gross S."/>
            <person name="Joshi V."/>
            <person name="Fowler G."/>
            <person name="Nazareth L."/>
            <person name="Reid J."/>
            <person name="Worley K."/>
            <person name="Petrosino J."/>
            <person name="Highlander S."/>
            <person name="Gibbs R."/>
        </authorList>
    </citation>
    <scope>NUCLEOTIDE SEQUENCE [LARGE SCALE GENOMIC DNA]</scope>
    <source>
        <strain evidence="1">DSM 15272</strain>
    </source>
</reference>
<proteinExistence type="predicted"/>
<comment type="caution">
    <text evidence="1">The sequence shown here is derived from an EMBL/GenBank/DDBJ whole genome shotgun (WGS) entry which is preliminary data.</text>
</comment>
<dbReference type="Proteomes" id="UP000003111">
    <property type="component" value="Unassembled WGS sequence"/>
</dbReference>
<dbReference type="EMBL" id="ACLF03000001">
    <property type="protein sequence ID" value="EFQ84708.1"/>
    <property type="molecule type" value="Genomic_DNA"/>
</dbReference>
<dbReference type="HOGENOM" id="CLU_570662_0_0_11"/>
<name>E2S7P2_9ACTN</name>
<dbReference type="AlphaFoldDB" id="E2S7P2"/>
<protein>
    <submittedName>
        <fullName evidence="1">Uncharacterized protein</fullName>
    </submittedName>
</protein>
<dbReference type="STRING" id="585531.HMPREF0063_10049"/>
<evidence type="ECO:0000313" key="2">
    <source>
        <dbReference type="Proteomes" id="UP000003111"/>
    </source>
</evidence>
<evidence type="ECO:0000313" key="1">
    <source>
        <dbReference type="EMBL" id="EFQ84708.1"/>
    </source>
</evidence>
<organism evidence="1 2">
    <name type="scientific">Aeromicrobium marinum DSM 15272</name>
    <dbReference type="NCBI Taxonomy" id="585531"/>
    <lineage>
        <taxon>Bacteria</taxon>
        <taxon>Bacillati</taxon>
        <taxon>Actinomycetota</taxon>
        <taxon>Actinomycetes</taxon>
        <taxon>Propionibacteriales</taxon>
        <taxon>Nocardioidaceae</taxon>
        <taxon>Aeromicrobium</taxon>
    </lineage>
</organism>
<sequence>MSDCILRFVDRIDPSPTVLFDFAGEWGPRVGTSFSPPRLRRQSQVSSFADGSWEASSTYEDRQIVIELGKYDGSPMEHATDLQTLLRILDRDESWLMWQPTATDDPVFFRTKRADTSVVDMMLTAAPQREVSLAIPAHPFAFGLNVSGVVEILNNALGDSVDNPMGAEVPWAKGDVESPLWLAFQTPAKYPPAVAFNEAKYRSVVSSWHIPNGIGVPDPITAAPTGTGVGGGTTATFTADATMTTGNRYRVTTSSINASRILPITVTPVAGARDYRVFLRAKLSGGRVSAKVGNAFARLLRGTAVGPEWFDLGVTRLPTASVEDSDPFNLSPPVDTQDMSLLIQFLDTTGATIDIDLLMFIPVGPDCRYATQSTYPTDPGNYSDPTMAILDGINDRRYASWSAAVGDQNRYMGGLEGDLPTVRPGGPTKLSFLPVVAFENNGTGNESGQNAEIPDPLNTTTVVSWSYFPRYLYLRGVE</sequence>
<accession>E2S7P2</accession>
<keyword evidence="2" id="KW-1185">Reference proteome</keyword>
<gene>
    <name evidence="1" type="ORF">HMPREF0063_10049</name>
</gene>